<evidence type="ECO:0000256" key="2">
    <source>
        <dbReference type="ARBA" id="ARBA00022630"/>
    </source>
</evidence>
<dbReference type="EMBL" id="UGLC01000002">
    <property type="protein sequence ID" value="STT54684.1"/>
    <property type="molecule type" value="Genomic_DNA"/>
</dbReference>
<dbReference type="GO" id="GO:0010181">
    <property type="term" value="F:FMN binding"/>
    <property type="evidence" value="ECO:0007669"/>
    <property type="project" value="InterPro"/>
</dbReference>
<accession>A0A377WIN2</accession>
<dbReference type="SUPFAM" id="SSF50475">
    <property type="entry name" value="FMN-binding split barrel"/>
    <property type="match status" value="1"/>
</dbReference>
<evidence type="ECO:0000313" key="6">
    <source>
        <dbReference type="EMBL" id="STT54684.1"/>
    </source>
</evidence>
<gene>
    <name evidence="6" type="primary">yddH</name>
    <name evidence="6" type="ORF">NCTC8849_03273</name>
</gene>
<dbReference type="GO" id="GO:0016646">
    <property type="term" value="F:oxidoreductase activity, acting on the CH-NH group of donors, NAD or NADP as acceptor"/>
    <property type="evidence" value="ECO:0007669"/>
    <property type="project" value="UniProtKB-ARBA"/>
</dbReference>
<feature type="region of interest" description="Disordered" evidence="4">
    <location>
        <begin position="140"/>
        <end position="162"/>
    </location>
</feature>
<keyword evidence="2" id="KW-0285">Flavoprotein</keyword>
<evidence type="ECO:0000313" key="7">
    <source>
        <dbReference type="Proteomes" id="UP000254799"/>
    </source>
</evidence>
<evidence type="ECO:0000256" key="4">
    <source>
        <dbReference type="SAM" id="MobiDB-lite"/>
    </source>
</evidence>
<organism evidence="6 7">
    <name type="scientific">Klebsiella pneumoniae</name>
    <dbReference type="NCBI Taxonomy" id="573"/>
    <lineage>
        <taxon>Bacteria</taxon>
        <taxon>Pseudomonadati</taxon>
        <taxon>Pseudomonadota</taxon>
        <taxon>Gammaproteobacteria</taxon>
        <taxon>Enterobacterales</taxon>
        <taxon>Enterobacteriaceae</taxon>
        <taxon>Klebsiella/Raoultella group</taxon>
        <taxon>Klebsiella</taxon>
        <taxon>Klebsiella pneumoniae complex</taxon>
    </lineage>
</organism>
<sequence>MSRFRHVELQYASRLLNHGPTILITSYDAPSDRRNVMAAAWSMPVEFAPPRVAIVVDKSTWTREIIERNGTFGIVVPGVAAASWTYAVGSVSGRDEDKFNAWGIPVVTGPELGLPLIEEKCLAWMECRLLPATAAQTPSTTPCSGRWSLPPPMSARSSPDAGNSTTISSIPCIILAPAILSPAAVMCGQTPSTNKRDLPRAAGFSPCPACGPLLTRWAAAIGAGGQAKHFFIQGGKVVAVGEAAQISHFGNGHLRFA</sequence>
<name>A0A377WIN2_KLEPN</name>
<proteinExistence type="inferred from homology"/>
<evidence type="ECO:0000259" key="5">
    <source>
        <dbReference type="SMART" id="SM00903"/>
    </source>
</evidence>
<dbReference type="PANTHER" id="PTHR43567">
    <property type="entry name" value="FLAVOREDOXIN-RELATED-RELATED"/>
    <property type="match status" value="1"/>
</dbReference>
<reference evidence="6 7" key="1">
    <citation type="submission" date="2018-06" db="EMBL/GenBank/DDBJ databases">
        <authorList>
            <consortium name="Pathogen Informatics"/>
            <person name="Doyle S."/>
        </authorList>
    </citation>
    <scope>NUCLEOTIDE SEQUENCE [LARGE SCALE GENOMIC DNA]</scope>
    <source>
        <strain evidence="6 7">NCTC8849</strain>
    </source>
</reference>
<dbReference type="InterPro" id="IPR012349">
    <property type="entry name" value="Split_barrel_FMN-bd"/>
</dbReference>
<protein>
    <submittedName>
        <fullName evidence="6">Putative enzyme</fullName>
    </submittedName>
</protein>
<feature type="domain" description="Flavin reductase like" evidence="5">
    <location>
        <begin position="14"/>
        <end position="149"/>
    </location>
</feature>
<dbReference type="InterPro" id="IPR052174">
    <property type="entry name" value="Flavoredoxin"/>
</dbReference>
<dbReference type="SMART" id="SM00903">
    <property type="entry name" value="Flavin_Reduct"/>
    <property type="match status" value="1"/>
</dbReference>
<evidence type="ECO:0000256" key="3">
    <source>
        <dbReference type="ARBA" id="ARBA00038054"/>
    </source>
</evidence>
<dbReference type="Pfam" id="PF01613">
    <property type="entry name" value="Flavin_Reduct"/>
    <property type="match status" value="1"/>
</dbReference>
<comment type="cofactor">
    <cofactor evidence="1">
        <name>FMN</name>
        <dbReference type="ChEBI" id="CHEBI:58210"/>
    </cofactor>
</comment>
<dbReference type="Proteomes" id="UP000254799">
    <property type="component" value="Unassembled WGS sequence"/>
</dbReference>
<dbReference type="InterPro" id="IPR002563">
    <property type="entry name" value="Flavin_Rdtase-like_dom"/>
</dbReference>
<dbReference type="Gene3D" id="2.30.110.10">
    <property type="entry name" value="Electron Transport, Fmn-binding Protein, Chain A"/>
    <property type="match status" value="1"/>
</dbReference>
<comment type="similarity">
    <text evidence="3">Belongs to the flavoredoxin family.</text>
</comment>
<dbReference type="AlphaFoldDB" id="A0A377WIN2"/>
<dbReference type="PANTHER" id="PTHR43567:SF1">
    <property type="entry name" value="FLAVOREDOXIN"/>
    <property type="match status" value="1"/>
</dbReference>
<evidence type="ECO:0000256" key="1">
    <source>
        <dbReference type="ARBA" id="ARBA00001917"/>
    </source>
</evidence>